<dbReference type="InterPro" id="IPR003777">
    <property type="entry name" value="XdhC_CoxI"/>
</dbReference>
<evidence type="ECO:0000259" key="1">
    <source>
        <dbReference type="Pfam" id="PF02625"/>
    </source>
</evidence>
<evidence type="ECO:0000259" key="2">
    <source>
        <dbReference type="Pfam" id="PF13478"/>
    </source>
</evidence>
<gene>
    <name evidence="3" type="ORF">H6G81_17135</name>
</gene>
<evidence type="ECO:0000313" key="4">
    <source>
        <dbReference type="Proteomes" id="UP000660380"/>
    </source>
</evidence>
<feature type="domain" description="XdhC Rossmann" evidence="2">
    <location>
        <begin position="207"/>
        <end position="351"/>
    </location>
</feature>
<dbReference type="RefSeq" id="WP_029637876.1">
    <property type="nucleotide sequence ID" value="NZ_JACJTA010000036.1"/>
</dbReference>
<dbReference type="InterPro" id="IPR027051">
    <property type="entry name" value="XdhC_Rossmann_dom"/>
</dbReference>
<dbReference type="Pfam" id="PF02625">
    <property type="entry name" value="XdhC_CoxI"/>
    <property type="match status" value="1"/>
</dbReference>
<dbReference type="InterPro" id="IPR052698">
    <property type="entry name" value="MoCofactor_Util/Proc"/>
</dbReference>
<keyword evidence="4" id="KW-1185">Reference proteome</keyword>
<accession>A0ABR8GSV7</accession>
<organism evidence="3 4">
    <name type="scientific">Scytonema hofmannii FACHB-248</name>
    <dbReference type="NCBI Taxonomy" id="1842502"/>
    <lineage>
        <taxon>Bacteria</taxon>
        <taxon>Bacillati</taxon>
        <taxon>Cyanobacteriota</taxon>
        <taxon>Cyanophyceae</taxon>
        <taxon>Nostocales</taxon>
        <taxon>Scytonemataceae</taxon>
        <taxon>Scytonema</taxon>
    </lineage>
</organism>
<dbReference type="PANTHER" id="PTHR30388:SF6">
    <property type="entry name" value="XANTHINE DEHYDROGENASE SUBUNIT A-RELATED"/>
    <property type="match status" value="1"/>
</dbReference>
<dbReference type="PANTHER" id="PTHR30388">
    <property type="entry name" value="ALDEHYDE OXIDOREDUCTASE MOLYBDENUM COFACTOR ASSEMBLY PROTEIN"/>
    <property type="match status" value="1"/>
</dbReference>
<proteinExistence type="predicted"/>
<feature type="domain" description="XdhC- CoxI" evidence="1">
    <location>
        <begin position="16"/>
        <end position="80"/>
    </location>
</feature>
<protein>
    <submittedName>
        <fullName evidence="3">XdhC family protein</fullName>
    </submittedName>
</protein>
<dbReference type="Pfam" id="PF13478">
    <property type="entry name" value="XdhC_C"/>
    <property type="match status" value="1"/>
</dbReference>
<reference evidence="3 4" key="1">
    <citation type="journal article" date="2020" name="ISME J.">
        <title>Comparative genomics reveals insights into cyanobacterial evolution and habitat adaptation.</title>
        <authorList>
            <person name="Chen M.Y."/>
            <person name="Teng W.K."/>
            <person name="Zhao L."/>
            <person name="Hu C.X."/>
            <person name="Zhou Y.K."/>
            <person name="Han B.P."/>
            <person name="Song L.R."/>
            <person name="Shu W.S."/>
        </authorList>
    </citation>
    <scope>NUCLEOTIDE SEQUENCE [LARGE SCALE GENOMIC DNA]</scope>
    <source>
        <strain evidence="3 4">FACHB-248</strain>
    </source>
</reference>
<evidence type="ECO:0000313" key="3">
    <source>
        <dbReference type="EMBL" id="MBD2606205.1"/>
    </source>
</evidence>
<sequence>MNELQAILNAFDESQKSGETSYLATVVNTFGSTYRRPGAKMLMTNTGKIIGAISGGCLENDVFQHTRQNTNFLEPIVVTYDNTADEDIVWGFGLGCNGVVQVLIERLDVKSELNAIAFIARCLNNQQRGVIATVFSVEDALNVKVGSRLILNSDNTVITDIEQANLTKLLIKDAQTALDNQLSTVHKYQLSGSIEVLIEVIQPPTPLIVYGAGRDAVPVVNFAKALGWDVTVVDCRSHEATKERLAIADKVILSRREIVHKEISIDENAIAVVMTHNYLDDLEILKTLLPSRARYLGILGPKQRTEKLLQDLQAEKITYSKQQLEKLYAPIGIDTGADTPEEIALSIIAEIQTVLAKRSGGFLRNRNEPIHQRSHIT</sequence>
<dbReference type="Proteomes" id="UP000660380">
    <property type="component" value="Unassembled WGS sequence"/>
</dbReference>
<comment type="caution">
    <text evidence="3">The sequence shown here is derived from an EMBL/GenBank/DDBJ whole genome shotgun (WGS) entry which is preliminary data.</text>
</comment>
<dbReference type="EMBL" id="JACJTA010000036">
    <property type="protein sequence ID" value="MBD2606205.1"/>
    <property type="molecule type" value="Genomic_DNA"/>
</dbReference>
<dbReference type="Gene3D" id="3.40.50.720">
    <property type="entry name" value="NAD(P)-binding Rossmann-like Domain"/>
    <property type="match status" value="1"/>
</dbReference>
<name>A0ABR8GSV7_9CYAN</name>